<organism evidence="9 10">
    <name type="scientific">Microbacterium oxydans</name>
    <dbReference type="NCBI Taxonomy" id="82380"/>
    <lineage>
        <taxon>Bacteria</taxon>
        <taxon>Bacillati</taxon>
        <taxon>Actinomycetota</taxon>
        <taxon>Actinomycetes</taxon>
        <taxon>Micrococcales</taxon>
        <taxon>Microbacteriaceae</taxon>
        <taxon>Microbacterium</taxon>
    </lineage>
</organism>
<evidence type="ECO:0000256" key="8">
    <source>
        <dbReference type="ARBA" id="ARBA00023277"/>
    </source>
</evidence>
<keyword evidence="8" id="KW-0119">Carbohydrate metabolism</keyword>
<dbReference type="InterPro" id="IPR000887">
    <property type="entry name" value="Aldlse_KDPG_KHG"/>
</dbReference>
<evidence type="ECO:0000256" key="4">
    <source>
        <dbReference type="ARBA" id="ARBA00011233"/>
    </source>
</evidence>
<evidence type="ECO:0000256" key="7">
    <source>
        <dbReference type="ARBA" id="ARBA00023270"/>
    </source>
</evidence>
<dbReference type="OrthoDB" id="9805177at2"/>
<dbReference type="NCBIfam" id="TIGR01182">
    <property type="entry name" value="eda"/>
    <property type="match status" value="1"/>
</dbReference>
<evidence type="ECO:0000256" key="5">
    <source>
        <dbReference type="ARBA" id="ARBA00013063"/>
    </source>
</evidence>
<dbReference type="RefSeq" id="WP_045262174.1">
    <property type="nucleotide sequence ID" value="NZ_JYIV01000010.1"/>
</dbReference>
<dbReference type="EMBL" id="JYIV01000010">
    <property type="protein sequence ID" value="KJL26540.1"/>
    <property type="molecule type" value="Genomic_DNA"/>
</dbReference>
<sequence length="212" mass="21635">MSIPMHALLPSSPIVPVVTLTDATHATALADALTAGGISIIEITLRTPEGLKAIAALRDRTDVVVGAGTVRNAADVTAVAEAGARFLVAPGLSREIVEAAQSAALPVIPGIATGSDLLEAIALGLTHVKLFPAGALGGLDAVRALSAPFPEISFMPSGGVTAENAPHYMRHEAVFAVSGSWMVPPDAVEARDWRRIERLSRAAAEAVVGDGA</sequence>
<comment type="catalytic activity">
    <reaction evidence="1">
        <text>2-dehydro-3-deoxy-6-phospho-D-gluconate = D-glyceraldehyde 3-phosphate + pyruvate</text>
        <dbReference type="Rhea" id="RHEA:17089"/>
        <dbReference type="ChEBI" id="CHEBI:15361"/>
        <dbReference type="ChEBI" id="CHEBI:57569"/>
        <dbReference type="ChEBI" id="CHEBI:59776"/>
        <dbReference type="EC" id="4.1.2.14"/>
    </reaction>
</comment>
<reference evidence="9 10" key="1">
    <citation type="submission" date="2015-02" db="EMBL/GenBank/DDBJ databases">
        <title>Draft genome sequences of ten Microbacterium spp. with emphasis on heavy metal contaminated environments.</title>
        <authorList>
            <person name="Corretto E."/>
        </authorList>
    </citation>
    <scope>NUCLEOTIDE SEQUENCE [LARGE SCALE GENOMIC DNA]</scope>
    <source>
        <strain evidence="9 10">BEL163</strain>
    </source>
</reference>
<comment type="pathway">
    <text evidence="2">Carbohydrate acid metabolism; 2-dehydro-3-deoxy-D-gluconate degradation; D-glyceraldehyde 3-phosphate and pyruvate from 2-dehydro-3-deoxy-D-gluconate: step 2/2.</text>
</comment>
<gene>
    <name evidence="9" type="primary">eda</name>
    <name evidence="9" type="ORF">RN51_00183</name>
</gene>
<dbReference type="EC" id="4.1.2.14" evidence="5"/>
<dbReference type="Proteomes" id="UP000033725">
    <property type="component" value="Unassembled WGS sequence"/>
</dbReference>
<dbReference type="InterPro" id="IPR013785">
    <property type="entry name" value="Aldolase_TIM"/>
</dbReference>
<dbReference type="PANTHER" id="PTHR30246">
    <property type="entry name" value="2-KETO-3-DEOXY-6-PHOSPHOGLUCONATE ALDOLASE"/>
    <property type="match status" value="1"/>
</dbReference>
<evidence type="ECO:0000256" key="3">
    <source>
        <dbReference type="ARBA" id="ARBA00006906"/>
    </source>
</evidence>
<dbReference type="PROSITE" id="PS00160">
    <property type="entry name" value="ALDOLASE_KDPG_KHG_2"/>
    <property type="match status" value="1"/>
</dbReference>
<dbReference type="PATRIC" id="fig|82380.10.peg.183"/>
<dbReference type="InterPro" id="IPR031337">
    <property type="entry name" value="KDPG/KHG_AS_1"/>
</dbReference>
<evidence type="ECO:0000313" key="10">
    <source>
        <dbReference type="Proteomes" id="UP000033725"/>
    </source>
</evidence>
<evidence type="ECO:0000256" key="1">
    <source>
        <dbReference type="ARBA" id="ARBA00000654"/>
    </source>
</evidence>
<dbReference type="CDD" id="cd00452">
    <property type="entry name" value="KDPG_aldolase"/>
    <property type="match status" value="1"/>
</dbReference>
<comment type="similarity">
    <text evidence="3">Belongs to the KHG/KDPG aldolase family.</text>
</comment>
<name>A0A0F0L2C7_9MICO</name>
<accession>A0A0F0L2C7</accession>
<comment type="caution">
    <text evidence="9">The sequence shown here is derived from an EMBL/GenBank/DDBJ whole genome shotgun (WGS) entry which is preliminary data.</text>
</comment>
<keyword evidence="6" id="KW-0456">Lyase</keyword>
<evidence type="ECO:0000256" key="2">
    <source>
        <dbReference type="ARBA" id="ARBA00004736"/>
    </source>
</evidence>
<dbReference type="AlphaFoldDB" id="A0A0F0L2C7"/>
<dbReference type="Pfam" id="PF01081">
    <property type="entry name" value="Aldolase"/>
    <property type="match status" value="1"/>
</dbReference>
<proteinExistence type="inferred from homology"/>
<dbReference type="GO" id="GO:0008675">
    <property type="term" value="F:2-dehydro-3-deoxy-phosphogluconate aldolase activity"/>
    <property type="evidence" value="ECO:0007669"/>
    <property type="project" value="UniProtKB-EC"/>
</dbReference>
<protein>
    <recommendedName>
        <fullName evidence="5">2-dehydro-3-deoxy-phosphogluconate aldolase</fullName>
        <ecNumber evidence="5">4.1.2.14</ecNumber>
    </recommendedName>
</protein>
<dbReference type="InterPro" id="IPR031338">
    <property type="entry name" value="KDPG/KHG_AS_2"/>
</dbReference>
<dbReference type="PROSITE" id="PS00159">
    <property type="entry name" value="ALDOLASE_KDPG_KHG_1"/>
    <property type="match status" value="1"/>
</dbReference>
<dbReference type="Gene3D" id="3.20.20.70">
    <property type="entry name" value="Aldolase class I"/>
    <property type="match status" value="1"/>
</dbReference>
<evidence type="ECO:0000313" key="9">
    <source>
        <dbReference type="EMBL" id="KJL26540.1"/>
    </source>
</evidence>
<dbReference type="PANTHER" id="PTHR30246:SF1">
    <property type="entry name" value="2-DEHYDRO-3-DEOXY-6-PHOSPHOGALACTONATE ALDOLASE-RELATED"/>
    <property type="match status" value="1"/>
</dbReference>
<evidence type="ECO:0000256" key="6">
    <source>
        <dbReference type="ARBA" id="ARBA00023239"/>
    </source>
</evidence>
<dbReference type="SUPFAM" id="SSF51569">
    <property type="entry name" value="Aldolase"/>
    <property type="match status" value="1"/>
</dbReference>
<keyword evidence="7" id="KW-0704">Schiff base</keyword>
<comment type="subunit">
    <text evidence="4">Homotrimer.</text>
</comment>